<protein>
    <submittedName>
        <fullName evidence="1">Uncharacterized protein</fullName>
    </submittedName>
</protein>
<dbReference type="EMBL" id="MH727556">
    <property type="protein sequence ID" value="AYB70178.1"/>
    <property type="molecule type" value="Genomic_DNA"/>
</dbReference>
<evidence type="ECO:0000313" key="1">
    <source>
        <dbReference type="EMBL" id="AYB70178.1"/>
    </source>
</evidence>
<dbReference type="RefSeq" id="YP_009812674.1">
    <property type="nucleotide sequence ID" value="NC_048068.1"/>
</dbReference>
<organism evidence="1 2">
    <name type="scientific">Microbacterium phage OneinaGillian</name>
    <dbReference type="NCBI Taxonomy" id="2301604"/>
    <lineage>
        <taxon>Viruses</taxon>
        <taxon>Duplodnaviria</taxon>
        <taxon>Heunggongvirae</taxon>
        <taxon>Uroviricota</taxon>
        <taxon>Caudoviricetes</taxon>
        <taxon>Gillianvirus</taxon>
        <taxon>Gillianvirus oneinagillian</taxon>
    </lineage>
</organism>
<gene>
    <name evidence="1" type="primary">69</name>
    <name evidence="1" type="ORF">SEA_ONEIAGILLIAN_68</name>
</gene>
<sequence length="84" mass="9024">MTLATAAEQAARTTGLPKTTCMTLLEAGWTLITDIKEPTRWLSPEARVVDRIVTIEPGAILVEAHGDPREVAREIIDAVGARAS</sequence>
<dbReference type="Proteomes" id="UP000279330">
    <property type="component" value="Segment"/>
</dbReference>
<accession>A0A385UF76</accession>
<proteinExistence type="predicted"/>
<dbReference type="KEGG" id="vg:55003743"/>
<keyword evidence="2" id="KW-1185">Reference proteome</keyword>
<name>A0A385UF76_9CAUD</name>
<reference evidence="1 2" key="1">
    <citation type="submission" date="2018-08" db="EMBL/GenBank/DDBJ databases">
        <authorList>
            <person name="Miller G.E."/>
            <person name="Abrahams R."/>
            <person name="Bazan D.C."/>
            <person name="Beglau B.C."/>
            <person name="Blaylock E.C."/>
            <person name="Choi J.D."/>
            <person name="Grewal S.K."/>
            <person name="Hernandez E.V."/>
            <person name="Kim D.J."/>
            <person name="Kim K."/>
            <person name="Lee Y."/>
            <person name="Linde M.K."/>
            <person name="Lopez M.B."/>
            <person name="Pangalila E."/>
            <person name="Parker M.A."/>
            <person name="Specht R.C."/>
            <person name="Teng M.C."/>
            <person name="Toledo B."/>
            <person name="Tran S."/>
            <person name="Yu H."/>
            <person name="Kalaj N."/>
            <person name="Muthiah A.S."/>
            <person name="Dean N.S."/>
            <person name="Diaz A."/>
            <person name="Garlena R.A."/>
            <person name="Russell D.A."/>
            <person name="Pope W.H."/>
            <person name="Jacobs-Sera D."/>
            <person name="Hatfull G.F."/>
        </authorList>
    </citation>
    <scope>NUCLEOTIDE SEQUENCE [LARGE SCALE GENOMIC DNA]</scope>
</reference>
<evidence type="ECO:0000313" key="2">
    <source>
        <dbReference type="Proteomes" id="UP000279330"/>
    </source>
</evidence>
<dbReference type="GeneID" id="55003743"/>